<evidence type="ECO:0000256" key="6">
    <source>
        <dbReference type="ARBA" id="ARBA00023136"/>
    </source>
</evidence>
<dbReference type="AlphaFoldDB" id="A0A7S8HDA5"/>
<comment type="subunit">
    <text evidence="7">The complex is composed of two ATP-binding proteins (PotA), two transmembrane proteins (PotB and PotC) and a solute-binding protein (PotD).</text>
</comment>
<keyword evidence="5 7" id="KW-1278">Translocase</keyword>
<comment type="similarity">
    <text evidence="7">Belongs to the ABC transporter superfamily. Spermidine/putrescine importer (TC 3.A.1.11.1) family.</text>
</comment>
<sequence>MSKSEQHAVSLRNVTKAYGTIRAMDDVSLDVAPGEFLSLLGPSGSGKSTILMAIAGFVKPDGGDILLDGRSVTALPPEARNFGVVFQGYALFPHMTVAENVGYPLKLRKVGKADIRERVARVLDQVHLTAFAERYPRQLSGGQQQRVALARALVFEPSVILLDEPLSALDKKLRAELQLELKALHARLGMTFINVTHDQEEAMTMSDRIVILHEGRIQQIGAPESLYRYPATRFVADFLGRANFLEGEVAGVSGGIVAVRHGDAEVRVPQPEGGAAEGRCLIALRPERIAITRGTAAVDEGQNSLACTVLSAIFTGSQVLYQVETAFGELLVLQPSFGASATVEAGTPAVLAWPLDAGVIVTP</sequence>
<dbReference type="Pfam" id="PF08402">
    <property type="entry name" value="TOBE_2"/>
    <property type="match status" value="1"/>
</dbReference>
<dbReference type="InterPro" id="IPR003593">
    <property type="entry name" value="AAA+_ATPase"/>
</dbReference>
<dbReference type="SMART" id="SM00382">
    <property type="entry name" value="AAA"/>
    <property type="match status" value="1"/>
</dbReference>
<keyword evidence="10" id="KW-1185">Reference proteome</keyword>
<dbReference type="RefSeq" id="WP_213161478.1">
    <property type="nucleotide sequence ID" value="NZ_CP058214.1"/>
</dbReference>
<dbReference type="EMBL" id="CP058214">
    <property type="protein sequence ID" value="QPC44113.1"/>
    <property type="molecule type" value="Genomic_DNA"/>
</dbReference>
<comment type="catalytic activity">
    <reaction evidence="7">
        <text>ATP + H2O + polyamine-[polyamine-binding protein]Side 1 = ADP + phosphate + polyamineSide 2 + [polyamine-binding protein]Side 1.</text>
        <dbReference type="EC" id="7.6.2.11"/>
    </reaction>
</comment>
<dbReference type="InterPro" id="IPR017871">
    <property type="entry name" value="ABC_transporter-like_CS"/>
</dbReference>
<protein>
    <recommendedName>
        <fullName evidence="7">Spermidine/putrescine import ATP-binding protein PotA</fullName>
        <ecNumber evidence="7">7.6.2.11</ecNumber>
    </recommendedName>
</protein>
<dbReference type="Proteomes" id="UP000593594">
    <property type="component" value="Chromosome"/>
</dbReference>
<gene>
    <name evidence="7" type="primary">potA</name>
    <name evidence="9" type="ORF">HW532_16280</name>
</gene>
<accession>A0A7S8HDA5</accession>
<evidence type="ECO:0000256" key="4">
    <source>
        <dbReference type="ARBA" id="ARBA00022840"/>
    </source>
</evidence>
<organism evidence="9 10">
    <name type="scientific">Kaustia mangrovi</name>
    <dbReference type="NCBI Taxonomy" id="2593653"/>
    <lineage>
        <taxon>Bacteria</taxon>
        <taxon>Pseudomonadati</taxon>
        <taxon>Pseudomonadota</taxon>
        <taxon>Alphaproteobacteria</taxon>
        <taxon>Hyphomicrobiales</taxon>
        <taxon>Parvibaculaceae</taxon>
        <taxon>Kaustia</taxon>
    </lineage>
</organism>
<feature type="domain" description="ABC transporter" evidence="8">
    <location>
        <begin position="9"/>
        <end position="239"/>
    </location>
</feature>
<dbReference type="FunFam" id="3.40.50.300:FF:000133">
    <property type="entry name" value="Spermidine/putrescine import ATP-binding protein PotA"/>
    <property type="match status" value="1"/>
</dbReference>
<dbReference type="PANTHER" id="PTHR42781:SF4">
    <property type="entry name" value="SPERMIDINE_PUTRESCINE IMPORT ATP-BINDING PROTEIN POTA"/>
    <property type="match status" value="1"/>
</dbReference>
<dbReference type="GO" id="GO:0015417">
    <property type="term" value="F:ABC-type polyamine transporter activity"/>
    <property type="evidence" value="ECO:0007669"/>
    <property type="project" value="UniProtKB-EC"/>
</dbReference>
<dbReference type="EC" id="7.6.2.11" evidence="7"/>
<keyword evidence="1 7" id="KW-0813">Transport</keyword>
<dbReference type="Pfam" id="PF00005">
    <property type="entry name" value="ABC_tran"/>
    <property type="match status" value="1"/>
</dbReference>
<dbReference type="GO" id="GO:0043190">
    <property type="term" value="C:ATP-binding cassette (ABC) transporter complex"/>
    <property type="evidence" value="ECO:0007669"/>
    <property type="project" value="InterPro"/>
</dbReference>
<comment type="function">
    <text evidence="7">Part of the ABC transporter complex PotABCD involved in spermidine/putrescine import. Responsible for energy coupling to the transport system.</text>
</comment>
<keyword evidence="6 7" id="KW-0472">Membrane</keyword>
<dbReference type="InterPro" id="IPR008995">
    <property type="entry name" value="Mo/tungstate-bd_C_term_dom"/>
</dbReference>
<dbReference type="PROSITE" id="PS00211">
    <property type="entry name" value="ABC_TRANSPORTER_1"/>
    <property type="match status" value="1"/>
</dbReference>
<evidence type="ECO:0000313" key="9">
    <source>
        <dbReference type="EMBL" id="QPC44113.1"/>
    </source>
</evidence>
<dbReference type="GO" id="GO:0015847">
    <property type="term" value="P:putrescine transport"/>
    <property type="evidence" value="ECO:0007669"/>
    <property type="project" value="UniProtKB-ARBA"/>
</dbReference>
<dbReference type="InterPro" id="IPR005893">
    <property type="entry name" value="PotA-like"/>
</dbReference>
<keyword evidence="2 7" id="KW-1003">Cell membrane</keyword>
<evidence type="ECO:0000256" key="2">
    <source>
        <dbReference type="ARBA" id="ARBA00022475"/>
    </source>
</evidence>
<reference evidence="9 10" key="1">
    <citation type="submission" date="2020-06" db="EMBL/GenBank/DDBJ databases">
        <title>Genome sequence of 2 isolates from Red Sea Mangroves.</title>
        <authorList>
            <person name="Sefrji F."/>
            <person name="Michoud G."/>
            <person name="Merlino G."/>
            <person name="Daffonchio D."/>
        </authorList>
    </citation>
    <scope>NUCLEOTIDE SEQUENCE [LARGE SCALE GENOMIC DNA]</scope>
    <source>
        <strain evidence="9 10">R1DC25</strain>
    </source>
</reference>
<evidence type="ECO:0000256" key="3">
    <source>
        <dbReference type="ARBA" id="ARBA00022741"/>
    </source>
</evidence>
<evidence type="ECO:0000259" key="8">
    <source>
        <dbReference type="PROSITE" id="PS50893"/>
    </source>
</evidence>
<name>A0A7S8HDA5_9HYPH</name>
<dbReference type="InterPro" id="IPR013611">
    <property type="entry name" value="Transp-assoc_OB_typ2"/>
</dbReference>
<dbReference type="InterPro" id="IPR003439">
    <property type="entry name" value="ABC_transporter-like_ATP-bd"/>
</dbReference>
<dbReference type="SUPFAM" id="SSF50331">
    <property type="entry name" value="MOP-like"/>
    <property type="match status" value="1"/>
</dbReference>
<evidence type="ECO:0000256" key="7">
    <source>
        <dbReference type="RuleBase" id="RU364083"/>
    </source>
</evidence>
<dbReference type="KEGG" id="kmn:HW532_16280"/>
<dbReference type="Gene3D" id="2.40.50.100">
    <property type="match status" value="1"/>
</dbReference>
<dbReference type="GO" id="GO:0016887">
    <property type="term" value="F:ATP hydrolysis activity"/>
    <property type="evidence" value="ECO:0007669"/>
    <property type="project" value="InterPro"/>
</dbReference>
<evidence type="ECO:0000256" key="5">
    <source>
        <dbReference type="ARBA" id="ARBA00022967"/>
    </source>
</evidence>
<dbReference type="SUPFAM" id="SSF52540">
    <property type="entry name" value="P-loop containing nucleoside triphosphate hydrolases"/>
    <property type="match status" value="1"/>
</dbReference>
<proteinExistence type="inferred from homology"/>
<dbReference type="GO" id="GO:0005524">
    <property type="term" value="F:ATP binding"/>
    <property type="evidence" value="ECO:0007669"/>
    <property type="project" value="UniProtKB-KW"/>
</dbReference>
<keyword evidence="3 7" id="KW-0547">Nucleotide-binding</keyword>
<dbReference type="NCBIfam" id="TIGR01187">
    <property type="entry name" value="potA"/>
    <property type="match status" value="1"/>
</dbReference>
<dbReference type="PROSITE" id="PS50893">
    <property type="entry name" value="ABC_TRANSPORTER_2"/>
    <property type="match status" value="1"/>
</dbReference>
<dbReference type="PANTHER" id="PTHR42781">
    <property type="entry name" value="SPERMIDINE/PUTRESCINE IMPORT ATP-BINDING PROTEIN POTA"/>
    <property type="match status" value="1"/>
</dbReference>
<evidence type="ECO:0000256" key="1">
    <source>
        <dbReference type="ARBA" id="ARBA00022448"/>
    </source>
</evidence>
<keyword evidence="4 7" id="KW-0067">ATP-binding</keyword>
<dbReference type="Gene3D" id="3.40.50.300">
    <property type="entry name" value="P-loop containing nucleotide triphosphate hydrolases"/>
    <property type="match status" value="1"/>
</dbReference>
<dbReference type="InterPro" id="IPR050093">
    <property type="entry name" value="ABC_SmlMolc_Importer"/>
</dbReference>
<evidence type="ECO:0000313" key="10">
    <source>
        <dbReference type="Proteomes" id="UP000593594"/>
    </source>
</evidence>
<dbReference type="InterPro" id="IPR027417">
    <property type="entry name" value="P-loop_NTPase"/>
</dbReference>